<gene>
    <name evidence="2" type="ORF">DFP88_103397</name>
</gene>
<organism evidence="2 3">
    <name type="scientific">Pseudoroseicyclus aestuarii</name>
    <dbReference type="NCBI Taxonomy" id="1795041"/>
    <lineage>
        <taxon>Bacteria</taxon>
        <taxon>Pseudomonadati</taxon>
        <taxon>Pseudomonadota</taxon>
        <taxon>Alphaproteobacteria</taxon>
        <taxon>Rhodobacterales</taxon>
        <taxon>Paracoccaceae</taxon>
        <taxon>Pseudoroseicyclus</taxon>
    </lineage>
</organism>
<dbReference type="AlphaFoldDB" id="A0A318SQV1"/>
<sequence length="267" mass="28606">MPDPVTQSETEDMLSSVRRLLAQDESGAARPPMGQGAQPGSRRLYLEETYRQDFTGGPGRAANSVGPVMRPLAAASPEQGPVAGDSRPDRAEAPRPAAADRLVLTPAQRVDAAEAKPEQPQRAAAEALGEAVAAEIRSRLASTIAELEAAVTEGDDEWEPDGSEAAPVMDWQHEEPSFIGRHARRDTQSQPAGPAAPVAAAEVPALASDQSPATAPLSLIDEDLMRRIVADVVREELRGALGERITRNVRKLVRREVYRVLSAQDFD</sequence>
<evidence type="ECO:0008006" key="4">
    <source>
        <dbReference type="Google" id="ProtNLM"/>
    </source>
</evidence>
<accession>A0A318SQV1</accession>
<dbReference type="OrthoDB" id="7875768at2"/>
<keyword evidence="3" id="KW-1185">Reference proteome</keyword>
<evidence type="ECO:0000256" key="1">
    <source>
        <dbReference type="SAM" id="MobiDB-lite"/>
    </source>
</evidence>
<feature type="region of interest" description="Disordered" evidence="1">
    <location>
        <begin position="179"/>
        <end position="212"/>
    </location>
</feature>
<reference evidence="2 3" key="1">
    <citation type="submission" date="2018-06" db="EMBL/GenBank/DDBJ databases">
        <title>Genomic Encyclopedia of Type Strains, Phase III (KMG-III): the genomes of soil and plant-associated and newly described type strains.</title>
        <authorList>
            <person name="Whitman W."/>
        </authorList>
    </citation>
    <scope>NUCLEOTIDE SEQUENCE [LARGE SCALE GENOMIC DNA]</scope>
    <source>
        <strain evidence="2 3">CECT 9025</strain>
    </source>
</reference>
<feature type="region of interest" description="Disordered" evidence="1">
    <location>
        <begin position="1"/>
        <end position="126"/>
    </location>
</feature>
<dbReference type="RefSeq" id="WP_110814574.1">
    <property type="nucleotide sequence ID" value="NZ_QJTE01000003.1"/>
</dbReference>
<dbReference type="EMBL" id="QJTE01000003">
    <property type="protein sequence ID" value="PYE84033.1"/>
    <property type="molecule type" value="Genomic_DNA"/>
</dbReference>
<dbReference type="Proteomes" id="UP000248311">
    <property type="component" value="Unassembled WGS sequence"/>
</dbReference>
<feature type="compositionally biased region" description="Low complexity" evidence="1">
    <location>
        <begin position="191"/>
        <end position="207"/>
    </location>
</feature>
<evidence type="ECO:0000313" key="3">
    <source>
        <dbReference type="Proteomes" id="UP000248311"/>
    </source>
</evidence>
<comment type="caution">
    <text evidence="2">The sequence shown here is derived from an EMBL/GenBank/DDBJ whole genome shotgun (WGS) entry which is preliminary data.</text>
</comment>
<proteinExistence type="predicted"/>
<name>A0A318SQV1_9RHOB</name>
<evidence type="ECO:0000313" key="2">
    <source>
        <dbReference type="EMBL" id="PYE84033.1"/>
    </source>
</evidence>
<protein>
    <recommendedName>
        <fullName evidence="4">Cell pole-organizing protein PopZ</fullName>
    </recommendedName>
</protein>